<evidence type="ECO:0000313" key="1">
    <source>
        <dbReference type="EMBL" id="MBO8479511.1"/>
    </source>
</evidence>
<reference evidence="1" key="1">
    <citation type="submission" date="2020-10" db="EMBL/GenBank/DDBJ databases">
        <authorList>
            <person name="Gilroy R."/>
        </authorList>
    </citation>
    <scope>NUCLEOTIDE SEQUENCE</scope>
    <source>
        <strain evidence="1">B3-1481</strain>
    </source>
</reference>
<name>A0A9D9IWG9_9BACT</name>
<accession>A0A9D9IWG9</accession>
<organism evidence="1 2">
    <name type="scientific">Candidatus Cryptobacteroides avistercoris</name>
    <dbReference type="NCBI Taxonomy" id="2840758"/>
    <lineage>
        <taxon>Bacteria</taxon>
        <taxon>Pseudomonadati</taxon>
        <taxon>Bacteroidota</taxon>
        <taxon>Bacteroidia</taxon>
        <taxon>Bacteroidales</taxon>
        <taxon>Candidatus Cryptobacteroides</taxon>
    </lineage>
</organism>
<gene>
    <name evidence="1" type="ORF">IAB76_00135</name>
</gene>
<protein>
    <submittedName>
        <fullName evidence="1">Uncharacterized protein</fullName>
    </submittedName>
</protein>
<dbReference type="EMBL" id="JADILW010000003">
    <property type="protein sequence ID" value="MBO8479511.1"/>
    <property type="molecule type" value="Genomic_DNA"/>
</dbReference>
<evidence type="ECO:0000313" key="2">
    <source>
        <dbReference type="Proteomes" id="UP000823769"/>
    </source>
</evidence>
<reference evidence="1" key="2">
    <citation type="journal article" date="2021" name="PeerJ">
        <title>Extensive microbial diversity within the chicken gut microbiome revealed by metagenomics and culture.</title>
        <authorList>
            <person name="Gilroy R."/>
            <person name="Ravi A."/>
            <person name="Getino M."/>
            <person name="Pursley I."/>
            <person name="Horton D.L."/>
            <person name="Alikhan N.F."/>
            <person name="Baker D."/>
            <person name="Gharbi K."/>
            <person name="Hall N."/>
            <person name="Watson M."/>
            <person name="Adriaenssens E.M."/>
            <person name="Foster-Nyarko E."/>
            <person name="Jarju S."/>
            <person name="Secka A."/>
            <person name="Antonio M."/>
            <person name="Oren A."/>
            <person name="Chaudhuri R.R."/>
            <person name="La Ragione R."/>
            <person name="Hildebrand F."/>
            <person name="Pallen M.J."/>
        </authorList>
    </citation>
    <scope>NUCLEOTIDE SEQUENCE</scope>
    <source>
        <strain evidence="1">B3-1481</strain>
    </source>
</reference>
<comment type="caution">
    <text evidence="1">The sequence shown here is derived from an EMBL/GenBank/DDBJ whole genome shotgun (WGS) entry which is preliminary data.</text>
</comment>
<dbReference type="AlphaFoldDB" id="A0A9D9IWG9"/>
<sequence length="349" mass="40510">MTLKDLLDKVDFDSLAPFIEKSEGRHLDSIYAYREAYDILRYMKPSENFKGEARVEWSGEEYGDEQWIGVFHLDGDYWEDALAKEIVIGENVDLPIEEIAAKCLWEITFYGFTPEHEGFEDLLGRKLRNKYDLMLDRLEESEWRHQIPRKYRVRRNGQRLISGDWGMKDWFGKRMNRPKRMREHRQEKREKFLKSMSRRENNILDLTAEGSSFTRADLDFVLSVKHGVRYDFRSVTGPYRQSSSNSEVAVESCAVAVPEAPTADRQASDKRLDYILKSITKYQHLDLSQYDNAVVCVCHSSEHPVSDAGLAGFFANVRGHFGYGDIRTGTIVANSEEREVRAVLLLNKI</sequence>
<dbReference type="Proteomes" id="UP000823769">
    <property type="component" value="Unassembled WGS sequence"/>
</dbReference>
<proteinExistence type="predicted"/>